<evidence type="ECO:0000256" key="3">
    <source>
        <dbReference type="ARBA" id="ARBA00020104"/>
    </source>
</evidence>
<feature type="disulfide bond" evidence="13">
    <location>
        <begin position="112"/>
        <end position="139"/>
    </location>
</feature>
<evidence type="ECO:0000259" key="15">
    <source>
        <dbReference type="PROSITE" id="PS50923"/>
    </source>
</evidence>
<feature type="domain" description="Sushi" evidence="15">
    <location>
        <begin position="84"/>
        <end position="141"/>
    </location>
</feature>
<dbReference type="InterPro" id="IPR000436">
    <property type="entry name" value="Sushi_SCR_CCP_dom"/>
</dbReference>
<comment type="function">
    <text evidence="1">Binds to various kinds of negatively charged substances such as heparin, phospholipids, and dextran sulfate. May prevent activation of the intrinsic blood coagulation cascade by binding to phospholipids on the surface of damaged cells.</text>
</comment>
<dbReference type="GO" id="GO:0005576">
    <property type="term" value="C:extracellular region"/>
    <property type="evidence" value="ECO:0007669"/>
    <property type="project" value="UniProtKB-SubCell"/>
</dbReference>
<feature type="signal peptide" evidence="14">
    <location>
        <begin position="1"/>
        <end position="21"/>
    </location>
</feature>
<proteinExistence type="predicted"/>
<keyword evidence="8" id="KW-0677">Repeat</keyword>
<evidence type="ECO:0000256" key="7">
    <source>
        <dbReference type="ARBA" id="ARBA00022729"/>
    </source>
</evidence>
<keyword evidence="4" id="KW-0964">Secreted</keyword>
<dbReference type="AlphaFoldDB" id="A0A6J2W1U0"/>
<dbReference type="Gene3D" id="2.10.70.10">
    <property type="entry name" value="Complement Module, domain 1"/>
    <property type="match status" value="5"/>
</dbReference>
<feature type="domain" description="Sushi" evidence="15">
    <location>
        <begin position="23"/>
        <end position="83"/>
    </location>
</feature>
<accession>A0A6J2W1U0</accession>
<keyword evidence="7 14" id="KW-0732">Signal</keyword>
<name>A0A6J2W1U0_CHACN</name>
<dbReference type="Proteomes" id="UP000504632">
    <property type="component" value="Chromosome 8"/>
</dbReference>
<dbReference type="SMART" id="SM00032">
    <property type="entry name" value="CCP"/>
    <property type="match status" value="4"/>
</dbReference>
<reference evidence="17" key="1">
    <citation type="submission" date="2025-08" db="UniProtKB">
        <authorList>
            <consortium name="RefSeq"/>
        </authorList>
    </citation>
    <scope>IDENTIFICATION</scope>
</reference>
<evidence type="ECO:0000313" key="16">
    <source>
        <dbReference type="Proteomes" id="UP000504632"/>
    </source>
</evidence>
<dbReference type="RefSeq" id="XP_030637266.1">
    <property type="nucleotide sequence ID" value="XM_030781406.1"/>
</dbReference>
<dbReference type="PANTHER" id="PTHR45656">
    <property type="entry name" value="PROTEIN CBR-CLEC-78"/>
    <property type="match status" value="1"/>
</dbReference>
<dbReference type="CDD" id="cd00033">
    <property type="entry name" value="CCP"/>
    <property type="match status" value="4"/>
</dbReference>
<keyword evidence="6" id="KW-0358">Heparin-binding</keyword>
<feature type="domain" description="Sushi" evidence="15">
    <location>
        <begin position="205"/>
        <end position="264"/>
    </location>
</feature>
<comment type="caution">
    <text evidence="13">Lacks conserved residue(s) required for the propagation of feature annotation.</text>
</comment>
<feature type="disulfide bond" evidence="13">
    <location>
        <begin position="207"/>
        <end position="250"/>
    </location>
</feature>
<evidence type="ECO:0000256" key="5">
    <source>
        <dbReference type="ARBA" id="ARBA00022659"/>
    </source>
</evidence>
<dbReference type="OrthoDB" id="6103690at2759"/>
<evidence type="ECO:0000256" key="11">
    <source>
        <dbReference type="ARBA" id="ARBA00029855"/>
    </source>
</evidence>
<comment type="subcellular location">
    <subcellularLocation>
        <location evidence="2">Secreted</location>
    </subcellularLocation>
</comment>
<dbReference type="PANTHER" id="PTHR45656:SF4">
    <property type="entry name" value="PROTEIN CBR-CLEC-78"/>
    <property type="match status" value="1"/>
</dbReference>
<keyword evidence="10" id="KW-0325">Glycoprotein</keyword>
<dbReference type="GeneID" id="115818126"/>
<organism evidence="16 17">
    <name type="scientific">Chanos chanos</name>
    <name type="common">Milkfish</name>
    <name type="synonym">Mugil chanos</name>
    <dbReference type="NCBI Taxonomy" id="29144"/>
    <lineage>
        <taxon>Eukaryota</taxon>
        <taxon>Metazoa</taxon>
        <taxon>Chordata</taxon>
        <taxon>Craniata</taxon>
        <taxon>Vertebrata</taxon>
        <taxon>Euteleostomi</taxon>
        <taxon>Actinopterygii</taxon>
        <taxon>Neopterygii</taxon>
        <taxon>Teleostei</taxon>
        <taxon>Ostariophysi</taxon>
        <taxon>Gonorynchiformes</taxon>
        <taxon>Chanidae</taxon>
        <taxon>Chanos</taxon>
    </lineage>
</organism>
<dbReference type="InterPro" id="IPR035976">
    <property type="entry name" value="Sushi/SCR/CCP_sf"/>
</dbReference>
<evidence type="ECO:0000256" key="13">
    <source>
        <dbReference type="PROSITE-ProRule" id="PRU00302"/>
    </source>
</evidence>
<keyword evidence="5 13" id="KW-0768">Sushi</keyword>
<gene>
    <name evidence="17" type="primary">LOC115818126</name>
</gene>
<keyword evidence="16" id="KW-1185">Reference proteome</keyword>
<dbReference type="SUPFAM" id="SSF57535">
    <property type="entry name" value="Complement control module/SCR domain"/>
    <property type="match status" value="5"/>
</dbReference>
<evidence type="ECO:0000256" key="12">
    <source>
        <dbReference type="ARBA" id="ARBA00033414"/>
    </source>
</evidence>
<evidence type="ECO:0000256" key="6">
    <source>
        <dbReference type="ARBA" id="ARBA00022674"/>
    </source>
</evidence>
<evidence type="ECO:0000256" key="10">
    <source>
        <dbReference type="ARBA" id="ARBA00023180"/>
    </source>
</evidence>
<dbReference type="GO" id="GO:0008201">
    <property type="term" value="F:heparin binding"/>
    <property type="evidence" value="ECO:0007669"/>
    <property type="project" value="UniProtKB-KW"/>
</dbReference>
<sequence>MRLTMLLLLLCLICFYGTVAPAKVCGRPPASDDYDIGNVQRVFEAGEQVTLSCKPGYVRVGGSPKITCTATGEWTKRTLKCEPKSCPVPSKPKNGGMEIISIVYQSVINFTCDEGYNLIGANSTECLHTGQWSHPTPECKPVTCGLPDIPKFAKIIYDRKFTGNVTEFGFSGTYACLPPMVLFGNERASCTADGTWTKPPECQYVSCPIPTTIENGFITFAVLREHSYKDRVKYGCNKNYFLDGSVETECQKTGEWSPKPVCRAPCTVDIKRGRIFYNGKKVWIEDLKPNMVLHSEYVAVYCLNREKECGYPVVTQCIDGTMKIPECYEEPNAATYAVRSGSLPSEIKMCV</sequence>
<dbReference type="InParanoid" id="A0A6J2W1U0"/>
<feature type="disulfide bond" evidence="13">
    <location>
        <begin position="25"/>
        <end position="68"/>
    </location>
</feature>
<dbReference type="InterPro" id="IPR015104">
    <property type="entry name" value="Sushi_2"/>
</dbReference>
<evidence type="ECO:0000313" key="17">
    <source>
        <dbReference type="RefSeq" id="XP_030637266.1"/>
    </source>
</evidence>
<evidence type="ECO:0000256" key="2">
    <source>
        <dbReference type="ARBA" id="ARBA00004613"/>
    </source>
</evidence>
<evidence type="ECO:0000256" key="1">
    <source>
        <dbReference type="ARBA" id="ARBA00003651"/>
    </source>
</evidence>
<dbReference type="InterPro" id="IPR051277">
    <property type="entry name" value="SEZ6_CSMD_C4BPB_Regulators"/>
</dbReference>
<feature type="domain" description="Sushi" evidence="15">
    <location>
        <begin position="142"/>
        <end position="204"/>
    </location>
</feature>
<evidence type="ECO:0000256" key="14">
    <source>
        <dbReference type="SAM" id="SignalP"/>
    </source>
</evidence>
<dbReference type="PROSITE" id="PS50923">
    <property type="entry name" value="SUSHI"/>
    <property type="match status" value="4"/>
</dbReference>
<protein>
    <recommendedName>
        <fullName evidence="3">Beta-2-glycoprotein 1</fullName>
    </recommendedName>
    <alternativeName>
        <fullName evidence="11">Apolipoprotein H</fullName>
    </alternativeName>
    <alternativeName>
        <fullName evidence="12">Beta-2-glycoprotein I</fullName>
    </alternativeName>
</protein>
<evidence type="ECO:0000256" key="4">
    <source>
        <dbReference type="ARBA" id="ARBA00022525"/>
    </source>
</evidence>
<dbReference type="Pfam" id="PF00084">
    <property type="entry name" value="Sushi"/>
    <property type="match status" value="4"/>
</dbReference>
<feature type="chain" id="PRO_5027121288" description="Beta-2-glycoprotein 1" evidence="14">
    <location>
        <begin position="22"/>
        <end position="351"/>
    </location>
</feature>
<dbReference type="Pfam" id="PF09014">
    <property type="entry name" value="Sushi_2"/>
    <property type="match status" value="1"/>
</dbReference>
<keyword evidence="9 13" id="KW-1015">Disulfide bond</keyword>
<evidence type="ECO:0000256" key="8">
    <source>
        <dbReference type="ARBA" id="ARBA00022737"/>
    </source>
</evidence>
<evidence type="ECO:0000256" key="9">
    <source>
        <dbReference type="ARBA" id="ARBA00023157"/>
    </source>
</evidence>